<organism evidence="2 3">
    <name type="scientific">candidate division CSSED10-310 bacterium</name>
    <dbReference type="NCBI Taxonomy" id="2855610"/>
    <lineage>
        <taxon>Bacteria</taxon>
        <taxon>Bacteria division CSSED10-310</taxon>
    </lineage>
</organism>
<dbReference type="Proteomes" id="UP001594351">
    <property type="component" value="Unassembled WGS sequence"/>
</dbReference>
<comment type="caution">
    <text evidence="2">The sequence shown here is derived from an EMBL/GenBank/DDBJ whole genome shotgun (WGS) entry which is preliminary data.</text>
</comment>
<dbReference type="PROSITE" id="PS50075">
    <property type="entry name" value="CARRIER"/>
    <property type="match status" value="1"/>
</dbReference>
<dbReference type="InterPro" id="IPR009081">
    <property type="entry name" value="PP-bd_ACP"/>
</dbReference>
<evidence type="ECO:0000259" key="1">
    <source>
        <dbReference type="PROSITE" id="PS50075"/>
    </source>
</evidence>
<proteinExistence type="predicted"/>
<keyword evidence="3" id="KW-1185">Reference proteome</keyword>
<accession>A0ABV6YVR9</accession>
<sequence length="77" mass="8542">MKIEDLIRDTFFLSPDTEIENSHGPGSLEGWDSLGHVNLMSAIESTYDISIDMDEIIQITSVADIKTILEKKGITTT</sequence>
<evidence type="ECO:0000313" key="2">
    <source>
        <dbReference type="EMBL" id="MFC1850277.1"/>
    </source>
</evidence>
<dbReference type="Pfam" id="PF00550">
    <property type="entry name" value="PP-binding"/>
    <property type="match status" value="1"/>
</dbReference>
<evidence type="ECO:0000313" key="3">
    <source>
        <dbReference type="Proteomes" id="UP001594351"/>
    </source>
</evidence>
<dbReference type="Gene3D" id="1.10.1200.10">
    <property type="entry name" value="ACP-like"/>
    <property type="match status" value="1"/>
</dbReference>
<name>A0ABV6YVR9_UNCC1</name>
<dbReference type="EMBL" id="JBHPBY010000088">
    <property type="protein sequence ID" value="MFC1850277.1"/>
    <property type="molecule type" value="Genomic_DNA"/>
</dbReference>
<reference evidence="2 3" key="1">
    <citation type="submission" date="2024-09" db="EMBL/GenBank/DDBJ databases">
        <title>Laminarin stimulates single cell rates of sulfate reduction while oxygen inhibits transcriptomic activity in coastal marine sediment.</title>
        <authorList>
            <person name="Lindsay M."/>
            <person name="Orcutt B."/>
            <person name="Emerson D."/>
            <person name="Stepanauskas R."/>
            <person name="D'Angelo T."/>
        </authorList>
    </citation>
    <scope>NUCLEOTIDE SEQUENCE [LARGE SCALE GENOMIC DNA]</scope>
    <source>
        <strain evidence="2">SAG AM-311-K15</strain>
    </source>
</reference>
<dbReference type="InterPro" id="IPR036736">
    <property type="entry name" value="ACP-like_sf"/>
</dbReference>
<gene>
    <name evidence="2" type="ORF">ACFL27_08805</name>
</gene>
<protein>
    <submittedName>
        <fullName evidence="2">Acyl carrier protein</fullName>
    </submittedName>
</protein>
<feature type="domain" description="Carrier" evidence="1">
    <location>
        <begin position="1"/>
        <end position="73"/>
    </location>
</feature>
<dbReference type="SUPFAM" id="SSF47336">
    <property type="entry name" value="ACP-like"/>
    <property type="match status" value="1"/>
</dbReference>